<dbReference type="HAMAP" id="MF_00065">
    <property type="entry name" value="Adenylyl_sulf_kinase"/>
    <property type="match status" value="1"/>
</dbReference>
<dbReference type="Gene3D" id="2.40.30.10">
    <property type="entry name" value="Translation factors"/>
    <property type="match status" value="2"/>
</dbReference>
<dbReference type="OrthoDB" id="9804504at2"/>
<evidence type="ECO:0000313" key="14">
    <source>
        <dbReference type="EMBL" id="VVM05089.1"/>
    </source>
</evidence>
<dbReference type="Pfam" id="PF01583">
    <property type="entry name" value="APS_kinase"/>
    <property type="match status" value="1"/>
</dbReference>
<dbReference type="InterPro" id="IPR009000">
    <property type="entry name" value="Transl_B-barrel_sf"/>
</dbReference>
<dbReference type="Proteomes" id="UP000381693">
    <property type="component" value="Unassembled WGS sequence"/>
</dbReference>
<keyword evidence="10" id="KW-0511">Multifunctional enzyme</keyword>
<comment type="caution">
    <text evidence="14">The sequence shown here is derived from an EMBL/GenBank/DDBJ whole genome shotgun (WGS) entry which is preliminary data.</text>
</comment>
<protein>
    <recommendedName>
        <fullName evidence="5 12">Adenylyl-sulfate kinase</fullName>
        <ecNumber evidence="5 12">2.7.1.25</ecNumber>
    </recommendedName>
    <alternativeName>
        <fullName evidence="12">APS kinase</fullName>
    </alternativeName>
    <alternativeName>
        <fullName evidence="12">ATP adenosine-5'-phosphosulfate 3'-phosphotransferase</fullName>
    </alternativeName>
    <alternativeName>
        <fullName evidence="12">Adenosine-5'-phosphosulfate kinase</fullName>
    </alternativeName>
</protein>
<evidence type="ECO:0000256" key="4">
    <source>
        <dbReference type="ARBA" id="ARBA00007237"/>
    </source>
</evidence>
<dbReference type="PROSITE" id="PS51722">
    <property type="entry name" value="G_TR_2"/>
    <property type="match status" value="1"/>
</dbReference>
<dbReference type="CDD" id="cd02027">
    <property type="entry name" value="APSK"/>
    <property type="match status" value="1"/>
</dbReference>
<dbReference type="GO" id="GO:0005525">
    <property type="term" value="F:GTP binding"/>
    <property type="evidence" value="ECO:0007669"/>
    <property type="project" value="UniProtKB-KW"/>
</dbReference>
<keyword evidence="6 12" id="KW-0808">Transferase</keyword>
<comment type="catalytic activity">
    <reaction evidence="1 12">
        <text>adenosine 5'-phosphosulfate + ATP = 3'-phosphoadenylyl sulfate + ADP + H(+)</text>
        <dbReference type="Rhea" id="RHEA:24152"/>
        <dbReference type="ChEBI" id="CHEBI:15378"/>
        <dbReference type="ChEBI" id="CHEBI:30616"/>
        <dbReference type="ChEBI" id="CHEBI:58243"/>
        <dbReference type="ChEBI" id="CHEBI:58339"/>
        <dbReference type="ChEBI" id="CHEBI:456216"/>
        <dbReference type="EC" id="2.7.1.25"/>
    </reaction>
</comment>
<dbReference type="NCBIfam" id="TIGR00455">
    <property type="entry name" value="apsK"/>
    <property type="match status" value="1"/>
</dbReference>
<proteinExistence type="inferred from homology"/>
<dbReference type="CDD" id="cd04095">
    <property type="entry name" value="CysN_NoDQ_III"/>
    <property type="match status" value="1"/>
</dbReference>
<keyword evidence="14" id="KW-0548">Nucleotidyltransferase</keyword>
<dbReference type="GO" id="GO:0070814">
    <property type="term" value="P:hydrogen sulfide biosynthetic process"/>
    <property type="evidence" value="ECO:0007669"/>
    <property type="project" value="UniProtKB-UniRule"/>
</dbReference>
<evidence type="ECO:0000313" key="15">
    <source>
        <dbReference type="Proteomes" id="UP000381693"/>
    </source>
</evidence>
<evidence type="ECO:0000256" key="11">
    <source>
        <dbReference type="ARBA" id="ARBA00049370"/>
    </source>
</evidence>
<evidence type="ECO:0000256" key="8">
    <source>
        <dbReference type="ARBA" id="ARBA00022840"/>
    </source>
</evidence>
<evidence type="ECO:0000256" key="2">
    <source>
        <dbReference type="ARBA" id="ARBA00002357"/>
    </source>
</evidence>
<evidence type="ECO:0000259" key="13">
    <source>
        <dbReference type="PROSITE" id="PS51722"/>
    </source>
</evidence>
<dbReference type="RefSeq" id="WP_142524509.1">
    <property type="nucleotide sequence ID" value="NZ_CABFUZ020000080.1"/>
</dbReference>
<keyword evidence="15" id="KW-1185">Reference proteome</keyword>
<accession>A0A5E6MG97</accession>
<comment type="similarity">
    <text evidence="12">Belongs to the APS kinase family.</text>
</comment>
<comment type="similarity">
    <text evidence="3">In the C-terminal section; belongs to the APS kinase family.</text>
</comment>
<dbReference type="InterPro" id="IPR000795">
    <property type="entry name" value="T_Tr_GTP-bd_dom"/>
</dbReference>
<feature type="active site" description="Phosphoserine intermediate" evidence="12">
    <location>
        <position position="533"/>
    </location>
</feature>
<dbReference type="PRINTS" id="PR00315">
    <property type="entry name" value="ELONGATNFCT"/>
</dbReference>
<dbReference type="InterPro" id="IPR027417">
    <property type="entry name" value="P-loop_NTPase"/>
</dbReference>
<keyword evidence="7 12" id="KW-0547">Nucleotide-binding</keyword>
<keyword evidence="12" id="KW-0597">Phosphoprotein</keyword>
<dbReference type="Gene3D" id="3.40.50.300">
    <property type="entry name" value="P-loop containing nucleotide triphosphate hydrolases"/>
    <property type="match status" value="2"/>
</dbReference>
<evidence type="ECO:0000256" key="6">
    <source>
        <dbReference type="ARBA" id="ARBA00022679"/>
    </source>
</evidence>
<reference evidence="14" key="1">
    <citation type="submission" date="2019-09" db="EMBL/GenBank/DDBJ databases">
        <authorList>
            <person name="Cremers G."/>
        </authorList>
    </citation>
    <scope>NUCLEOTIDE SEQUENCE [LARGE SCALE GENOMIC DNA]</scope>
    <source>
        <strain evidence="14">3B</strain>
    </source>
</reference>
<dbReference type="GO" id="GO:0004020">
    <property type="term" value="F:adenylylsulfate kinase activity"/>
    <property type="evidence" value="ECO:0007669"/>
    <property type="project" value="UniProtKB-UniRule"/>
</dbReference>
<sequence>MHFSPTEEVLPIVVIGHVDHGKSTLIGRLLFDTGSVPEGKAEELARAAAAEGVPFEHAFLLDSLLEEQAQNVTIDTTEIRFRTRRRRYAIIDAPGHKEFLKNMLSGAARAHAAVLVVDAQEGVREQTRRHAMLLPILGIRHILVGINKMDLVDFAESRYREIAGSLATLFAELGLPEPTSLPLSARLGENIVQPSPRMPWYVGGTLLEALDAVPALPSLDDLPLRFSVQDVYRRGAERLIAGRVETGSLRVGDELLFWPGRKRARLRAFAEWPPETTPEEASAGRSTALILEEEIFVERGMIASSLEKTPIEAREFPAKIFWLGPDPLRVGESYELRLMTQSVGARVTEVDRIIDAETLSVQDSQKPGVAPNEIAEVLIRTQRPLAFDNASEIALTGRFILAKDGRILGGGIVLGARYPKASLPPVHQSSPLFWTEGEIDRDERTRALGHRGAILWFTGLSGAGKSTLAIQLETHLFRRGIWAYVLDGDNLRHGLSSDLGFSAQDRRENIRRAAEAARLLADAGLVAIVALISPFRADRRKAREIAEAAGIPFREIFVHAPLEVCRARDPKALYARAERGEIPEFTGIDSPYEVPEAAELELPTDQLSPTECVERLMKIVQEAIAVPNRPSLREDPAAII</sequence>
<evidence type="ECO:0000256" key="5">
    <source>
        <dbReference type="ARBA" id="ARBA00012121"/>
    </source>
</evidence>
<comment type="function">
    <text evidence="2">APS kinase catalyzes the synthesis of activated sulfate.</text>
</comment>
<name>A0A5E6MG97_9BACT</name>
<gene>
    <name evidence="14" type="primary">cysNC</name>
    <name evidence="12" type="synonym">cysC</name>
    <name evidence="14" type="ORF">MAMC_00400</name>
</gene>
<dbReference type="InterPro" id="IPR059117">
    <property type="entry name" value="APS_kinase_dom"/>
</dbReference>
<dbReference type="GO" id="GO:0005524">
    <property type="term" value="F:ATP binding"/>
    <property type="evidence" value="ECO:0007669"/>
    <property type="project" value="UniProtKB-UniRule"/>
</dbReference>
<dbReference type="InterPro" id="IPR044139">
    <property type="entry name" value="CysN_NoDQ_III"/>
</dbReference>
<evidence type="ECO:0000256" key="12">
    <source>
        <dbReference type="HAMAP-Rule" id="MF_00065"/>
    </source>
</evidence>
<comment type="catalytic activity">
    <reaction evidence="11">
        <text>sulfate + ATP + H(+) = adenosine 5'-phosphosulfate + diphosphate</text>
        <dbReference type="Rhea" id="RHEA:18133"/>
        <dbReference type="ChEBI" id="CHEBI:15378"/>
        <dbReference type="ChEBI" id="CHEBI:16189"/>
        <dbReference type="ChEBI" id="CHEBI:30616"/>
        <dbReference type="ChEBI" id="CHEBI:33019"/>
        <dbReference type="ChEBI" id="CHEBI:58243"/>
        <dbReference type="EC" id="2.7.7.4"/>
    </reaction>
</comment>
<dbReference type="SUPFAM" id="SSF52540">
    <property type="entry name" value="P-loop containing nucleoside triphosphate hydrolases"/>
    <property type="match status" value="2"/>
</dbReference>
<dbReference type="EMBL" id="CABFUZ020000080">
    <property type="protein sequence ID" value="VVM05089.1"/>
    <property type="molecule type" value="Genomic_DNA"/>
</dbReference>
<dbReference type="NCBIfam" id="NF003013">
    <property type="entry name" value="PRK03846.1"/>
    <property type="match status" value="1"/>
</dbReference>
<evidence type="ECO:0000256" key="3">
    <source>
        <dbReference type="ARBA" id="ARBA00005438"/>
    </source>
</evidence>
<dbReference type="SUPFAM" id="SSF50447">
    <property type="entry name" value="Translation proteins"/>
    <property type="match status" value="1"/>
</dbReference>
<dbReference type="PANTHER" id="PTHR23115">
    <property type="entry name" value="TRANSLATION FACTOR"/>
    <property type="match status" value="1"/>
</dbReference>
<dbReference type="InterPro" id="IPR050100">
    <property type="entry name" value="TRAFAC_GTPase_members"/>
</dbReference>
<comment type="function">
    <text evidence="12">Catalyzes the synthesis of activated sulfate.</text>
</comment>
<dbReference type="SUPFAM" id="SSF50465">
    <property type="entry name" value="EF-Tu/eEF-1alpha/eIF2-gamma C-terminal domain"/>
    <property type="match status" value="1"/>
</dbReference>
<organism evidence="14 15">
    <name type="scientific">Methylacidimicrobium cyclopophantes</name>
    <dbReference type="NCBI Taxonomy" id="1041766"/>
    <lineage>
        <taxon>Bacteria</taxon>
        <taxon>Pseudomonadati</taxon>
        <taxon>Verrucomicrobiota</taxon>
        <taxon>Methylacidimicrobium</taxon>
    </lineage>
</organism>
<comment type="similarity">
    <text evidence="4">In the N-terminal section; belongs to the TRAFAC class translation factor GTPase superfamily. Classic translation factor GTPase family. CysN/NodQ subfamily.</text>
</comment>
<keyword evidence="9" id="KW-0342">GTP-binding</keyword>
<evidence type="ECO:0000256" key="9">
    <source>
        <dbReference type="ARBA" id="ARBA00023134"/>
    </source>
</evidence>
<dbReference type="Pfam" id="PF22594">
    <property type="entry name" value="GTP-eEF1A_C"/>
    <property type="match status" value="1"/>
</dbReference>
<comment type="pathway">
    <text evidence="12">Sulfur metabolism; hydrogen sulfide biosynthesis; sulfite from sulfate: step 2/3.</text>
</comment>
<dbReference type="GO" id="GO:0000103">
    <property type="term" value="P:sulfate assimilation"/>
    <property type="evidence" value="ECO:0007669"/>
    <property type="project" value="UniProtKB-UniRule"/>
</dbReference>
<feature type="domain" description="Tr-type G" evidence="13">
    <location>
        <begin position="7"/>
        <end position="218"/>
    </location>
</feature>
<dbReference type="InterPro" id="IPR002891">
    <property type="entry name" value="APS"/>
</dbReference>
<dbReference type="InterPro" id="IPR054696">
    <property type="entry name" value="GTP-eEF1A_C"/>
</dbReference>
<keyword evidence="12" id="KW-0418">Kinase</keyword>
<dbReference type="Pfam" id="PF00009">
    <property type="entry name" value="GTP_EFTU"/>
    <property type="match status" value="1"/>
</dbReference>
<dbReference type="AlphaFoldDB" id="A0A5E6MG97"/>
<keyword evidence="8 12" id="KW-0067">ATP-binding</keyword>
<evidence type="ECO:0000256" key="10">
    <source>
        <dbReference type="ARBA" id="ARBA00023268"/>
    </source>
</evidence>
<dbReference type="InterPro" id="IPR009001">
    <property type="entry name" value="Transl_elong_EF1A/Init_IF2_C"/>
</dbReference>
<dbReference type="EC" id="2.7.1.25" evidence="5 12"/>
<dbReference type="UniPathway" id="UPA00140">
    <property type="reaction ID" value="UER00205"/>
</dbReference>
<evidence type="ECO:0000256" key="7">
    <source>
        <dbReference type="ARBA" id="ARBA00022741"/>
    </source>
</evidence>
<evidence type="ECO:0000256" key="1">
    <source>
        <dbReference type="ARBA" id="ARBA00001823"/>
    </source>
</evidence>
<dbReference type="GO" id="GO:0004781">
    <property type="term" value="F:sulfate adenylyltransferase (ATP) activity"/>
    <property type="evidence" value="ECO:0007669"/>
    <property type="project" value="UniProtKB-EC"/>
</dbReference>
<feature type="binding site" evidence="12">
    <location>
        <begin position="459"/>
        <end position="466"/>
    </location>
    <ligand>
        <name>ATP</name>
        <dbReference type="ChEBI" id="CHEBI:30616"/>
    </ligand>
</feature>
<dbReference type="GO" id="GO:0003924">
    <property type="term" value="F:GTPase activity"/>
    <property type="evidence" value="ECO:0007669"/>
    <property type="project" value="InterPro"/>
</dbReference>